<protein>
    <submittedName>
        <fullName evidence="1">Uncharacterized protein</fullName>
    </submittedName>
</protein>
<keyword evidence="2" id="KW-1185">Reference proteome</keyword>
<name>A0ACC0WRW5_9STRA</name>
<reference evidence="1 2" key="1">
    <citation type="journal article" date="2022" name="bioRxiv">
        <title>The genome of the oomycete Peronosclerospora sorghi, a cosmopolitan pathogen of maize and sorghum, is inflated with dispersed pseudogenes.</title>
        <authorList>
            <person name="Fletcher K."/>
            <person name="Martin F."/>
            <person name="Isakeit T."/>
            <person name="Cavanaugh K."/>
            <person name="Magill C."/>
            <person name="Michelmore R."/>
        </authorList>
    </citation>
    <scope>NUCLEOTIDE SEQUENCE [LARGE SCALE GENOMIC DNA]</scope>
    <source>
        <strain evidence="1">P6</strain>
    </source>
</reference>
<comment type="caution">
    <text evidence="1">The sequence shown here is derived from an EMBL/GenBank/DDBJ whole genome shotgun (WGS) entry which is preliminary data.</text>
</comment>
<accession>A0ACC0WRW5</accession>
<dbReference type="EMBL" id="CM047580">
    <property type="protein sequence ID" value="KAI9921332.1"/>
    <property type="molecule type" value="Genomic_DNA"/>
</dbReference>
<gene>
    <name evidence="1" type="ORF">PsorP6_001806</name>
</gene>
<evidence type="ECO:0000313" key="2">
    <source>
        <dbReference type="Proteomes" id="UP001163321"/>
    </source>
</evidence>
<evidence type="ECO:0000313" key="1">
    <source>
        <dbReference type="EMBL" id="KAI9921332.1"/>
    </source>
</evidence>
<proteinExistence type="predicted"/>
<organism evidence="1 2">
    <name type="scientific">Peronosclerospora sorghi</name>
    <dbReference type="NCBI Taxonomy" id="230839"/>
    <lineage>
        <taxon>Eukaryota</taxon>
        <taxon>Sar</taxon>
        <taxon>Stramenopiles</taxon>
        <taxon>Oomycota</taxon>
        <taxon>Peronosporomycetes</taxon>
        <taxon>Peronosporales</taxon>
        <taxon>Peronosporaceae</taxon>
        <taxon>Peronosclerospora</taxon>
    </lineage>
</organism>
<dbReference type="Proteomes" id="UP001163321">
    <property type="component" value="Chromosome 1"/>
</dbReference>
<sequence>MFLRKHIVTLIRTDVEFPKVLITDADQALANAIETCLSACRNLLCQWNIDNNVMTHVKKHIPRKEKFVSAWTDRYIQLGNKIISSVEGAHSKHKRYLQTSKGIFRVFFNTYPI</sequence>